<dbReference type="PANTHER" id="PTHR11113:SF14">
    <property type="entry name" value="N-ACETYLGLUCOSAMINE-6-PHOSPHATE DEACETYLASE"/>
    <property type="match status" value="1"/>
</dbReference>
<dbReference type="InterPro" id="IPR011059">
    <property type="entry name" value="Metal-dep_hydrolase_composite"/>
</dbReference>
<evidence type="ECO:0000256" key="2">
    <source>
        <dbReference type="ARBA" id="ARBA00022723"/>
    </source>
</evidence>
<dbReference type="Pfam" id="PF01979">
    <property type="entry name" value="Amidohydro_1"/>
    <property type="match status" value="1"/>
</dbReference>
<dbReference type="SUPFAM" id="SSF51556">
    <property type="entry name" value="Metallo-dependent hydrolases"/>
    <property type="match status" value="1"/>
</dbReference>
<dbReference type="InterPro" id="IPR032466">
    <property type="entry name" value="Metal_Hydrolase"/>
</dbReference>
<sequence>MTDRWHLRIGPPMNSGPVRELWGTTTIDGVRESSSQHDTDGVISGAFVSPLMCDTHTHGRMGHAVTDSLDTLRELIMVTSAGGVGRSQLSTVTLSIPEIHATLRAARELMSSEKSVIGVHLEGPFLSPEKRGAHSEDLLLRGSLATVQEVVSDYLDVVSAITLDPLSVEKGVIEWLVDHGVTVAVGHTTATFEDALSAFHAGASVLTHAFNAMRPISSREPGPVVAALEAGAWIEVIADGHHVHPSVVKFLGEAAPERLLLVTDSMPAAELGDGSYELGALSVSVVDGVARTSEGSLAGSTLSLDAAVAHSVSAGVSPEVALAAATTNPLKAYGQVVPLIAEGEPAQLLVWSEDLRITHMIRNGQLSTWA</sequence>
<evidence type="ECO:0000313" key="6">
    <source>
        <dbReference type="EMBL" id="CAB4573760.1"/>
    </source>
</evidence>
<dbReference type="GO" id="GO:0008448">
    <property type="term" value="F:N-acetylglucosamine-6-phosphate deacetylase activity"/>
    <property type="evidence" value="ECO:0007669"/>
    <property type="project" value="InterPro"/>
</dbReference>
<keyword evidence="2" id="KW-0479">Metal-binding</keyword>
<dbReference type="GO" id="GO:0006046">
    <property type="term" value="P:N-acetylglucosamine catabolic process"/>
    <property type="evidence" value="ECO:0007669"/>
    <property type="project" value="TreeGrafter"/>
</dbReference>
<proteinExistence type="inferred from homology"/>
<dbReference type="InterPro" id="IPR003764">
    <property type="entry name" value="GlcNAc_6-P_deAcase"/>
</dbReference>
<dbReference type="EMBL" id="CAEZTM010000039">
    <property type="protein sequence ID" value="CAB4573760.1"/>
    <property type="molecule type" value="Genomic_DNA"/>
</dbReference>
<evidence type="ECO:0000256" key="1">
    <source>
        <dbReference type="ARBA" id="ARBA00010716"/>
    </source>
</evidence>
<gene>
    <name evidence="6" type="ORF">UFOPK1684_00914</name>
</gene>
<dbReference type="PANTHER" id="PTHR11113">
    <property type="entry name" value="N-ACETYLGLUCOSAMINE-6-PHOSPHATE DEACETYLASE"/>
    <property type="match status" value="1"/>
</dbReference>
<reference evidence="6" key="1">
    <citation type="submission" date="2020-05" db="EMBL/GenBank/DDBJ databases">
        <authorList>
            <person name="Chiriac C."/>
            <person name="Salcher M."/>
            <person name="Ghai R."/>
            <person name="Kavagutti S V."/>
        </authorList>
    </citation>
    <scope>NUCLEOTIDE SEQUENCE</scope>
</reference>
<dbReference type="GO" id="GO:0046872">
    <property type="term" value="F:metal ion binding"/>
    <property type="evidence" value="ECO:0007669"/>
    <property type="project" value="UniProtKB-KW"/>
</dbReference>
<evidence type="ECO:0000256" key="3">
    <source>
        <dbReference type="ARBA" id="ARBA00022801"/>
    </source>
</evidence>
<keyword evidence="3" id="KW-0378">Hydrolase</keyword>
<dbReference type="Gene3D" id="3.20.20.140">
    <property type="entry name" value="Metal-dependent hydrolases"/>
    <property type="match status" value="1"/>
</dbReference>
<comment type="similarity">
    <text evidence="1">Belongs to the metallo-dependent hydrolases superfamily. NagA family.</text>
</comment>
<dbReference type="PIRSF" id="PIRSF038994">
    <property type="entry name" value="NagA"/>
    <property type="match status" value="1"/>
</dbReference>
<dbReference type="AlphaFoldDB" id="A0A6J6EB56"/>
<accession>A0A6J6EB56</accession>
<name>A0A6J6EB56_9ZZZZ</name>
<evidence type="ECO:0000256" key="4">
    <source>
        <dbReference type="ARBA" id="ARBA00023277"/>
    </source>
</evidence>
<dbReference type="Gene3D" id="2.30.40.10">
    <property type="entry name" value="Urease, subunit C, domain 1"/>
    <property type="match status" value="1"/>
</dbReference>
<evidence type="ECO:0000259" key="5">
    <source>
        <dbReference type="Pfam" id="PF01979"/>
    </source>
</evidence>
<feature type="domain" description="Amidohydrolase-related" evidence="5">
    <location>
        <begin position="48"/>
        <end position="365"/>
    </location>
</feature>
<protein>
    <submittedName>
        <fullName evidence="6">Unannotated protein</fullName>
    </submittedName>
</protein>
<organism evidence="6">
    <name type="scientific">freshwater metagenome</name>
    <dbReference type="NCBI Taxonomy" id="449393"/>
    <lineage>
        <taxon>unclassified sequences</taxon>
        <taxon>metagenomes</taxon>
        <taxon>ecological metagenomes</taxon>
    </lineage>
</organism>
<dbReference type="InterPro" id="IPR006680">
    <property type="entry name" value="Amidohydro-rel"/>
</dbReference>
<keyword evidence="4" id="KW-0119">Carbohydrate metabolism</keyword>